<proteinExistence type="predicted"/>
<evidence type="ECO:0000313" key="2">
    <source>
        <dbReference type="EMBL" id="VUF12852.1"/>
    </source>
</evidence>
<evidence type="ECO:0000313" key="1">
    <source>
        <dbReference type="EMBL" id="GJD55947.1"/>
    </source>
</evidence>
<protein>
    <submittedName>
        <fullName evidence="2">Uncharacterized protein</fullName>
    </submittedName>
</protein>
<dbReference type="RefSeq" id="WP_144764361.1">
    <property type="nucleotide sequence ID" value="NZ_BPQI01000046.1"/>
</dbReference>
<dbReference type="Proteomes" id="UP001055303">
    <property type="component" value="Unassembled WGS sequence"/>
</dbReference>
<accession>A0A564FXX9</accession>
<reference evidence="2 3" key="1">
    <citation type="submission" date="2019-06" db="EMBL/GenBank/DDBJ databases">
        <authorList>
            <person name="Rodrigo-Torres L."/>
            <person name="Arahal R. D."/>
            <person name="Lucena T."/>
        </authorList>
    </citation>
    <scope>NUCLEOTIDE SEQUENCE [LARGE SCALE GENOMIC DNA]</scope>
    <source>
        <strain evidence="2 3">SW08-7</strain>
    </source>
</reference>
<sequence>MAMRMIPMVCVLALTGLHATEAEARRLRLRFGVTPSVALPAVAAPVAAVARPEASPEPAEAPAPRLRVAQPVSAPPPAPPVKVAGPWCAGNRVVGSGAGFCELN</sequence>
<dbReference type="EMBL" id="BPQI01000046">
    <property type="protein sequence ID" value="GJD55947.1"/>
    <property type="molecule type" value="Genomic_DNA"/>
</dbReference>
<gene>
    <name evidence="1" type="ORF">IFDJLNFL_1839</name>
    <name evidence="2" type="ORF">MTDSW087_02547</name>
</gene>
<dbReference type="AlphaFoldDB" id="A0A564FXX9"/>
<organism evidence="2 3">
    <name type="scientific">Methylobacterium dankookense</name>
    <dbReference type="NCBI Taxonomy" id="560405"/>
    <lineage>
        <taxon>Bacteria</taxon>
        <taxon>Pseudomonadati</taxon>
        <taxon>Pseudomonadota</taxon>
        <taxon>Alphaproteobacteria</taxon>
        <taxon>Hyphomicrobiales</taxon>
        <taxon>Methylobacteriaceae</taxon>
        <taxon>Methylobacterium</taxon>
    </lineage>
</organism>
<dbReference type="EMBL" id="CABFVH010000014">
    <property type="protein sequence ID" value="VUF12852.1"/>
    <property type="molecule type" value="Genomic_DNA"/>
</dbReference>
<dbReference type="Proteomes" id="UP000401717">
    <property type="component" value="Unassembled WGS sequence"/>
</dbReference>
<keyword evidence="4" id="KW-1185">Reference proteome</keyword>
<evidence type="ECO:0000313" key="4">
    <source>
        <dbReference type="Proteomes" id="UP001055303"/>
    </source>
</evidence>
<reference evidence="1" key="3">
    <citation type="submission" date="2021-08" db="EMBL/GenBank/DDBJ databases">
        <authorList>
            <person name="Tani A."/>
            <person name="Ola A."/>
            <person name="Ogura Y."/>
            <person name="Katsura K."/>
            <person name="Hayashi T."/>
        </authorList>
    </citation>
    <scope>NUCLEOTIDE SEQUENCE</scope>
    <source>
        <strain evidence="1">DSM 22415</strain>
    </source>
</reference>
<name>A0A564FXX9_9HYPH</name>
<evidence type="ECO:0000313" key="3">
    <source>
        <dbReference type="Proteomes" id="UP000401717"/>
    </source>
</evidence>
<reference evidence="1" key="2">
    <citation type="journal article" date="2021" name="Front. Microbiol.">
        <title>Comprehensive Comparative Genomics and Phenotyping of Methylobacterium Species.</title>
        <authorList>
            <person name="Alessa O."/>
            <person name="Ogura Y."/>
            <person name="Fujitani Y."/>
            <person name="Takami H."/>
            <person name="Hayashi T."/>
            <person name="Sahin N."/>
            <person name="Tani A."/>
        </authorList>
    </citation>
    <scope>NUCLEOTIDE SEQUENCE</scope>
    <source>
        <strain evidence="1">DSM 22415</strain>
    </source>
</reference>